<evidence type="ECO:0000256" key="1">
    <source>
        <dbReference type="ARBA" id="ARBA00000004"/>
    </source>
</evidence>
<evidence type="ECO:0000256" key="12">
    <source>
        <dbReference type="ARBA" id="ARBA00022746"/>
    </source>
</evidence>
<keyword evidence="17" id="KW-0472">Membrane</keyword>
<evidence type="ECO:0000256" key="6">
    <source>
        <dbReference type="ARBA" id="ARBA00004900"/>
    </source>
</evidence>
<dbReference type="InterPro" id="IPR036188">
    <property type="entry name" value="FAD/NAD-bd_sf"/>
</dbReference>
<protein>
    <recommendedName>
        <fullName evidence="8">prolycopene isomerase</fullName>
        <ecNumber evidence="8">5.2.1.13</ecNumber>
    </recommendedName>
</protein>
<evidence type="ECO:0000256" key="2">
    <source>
        <dbReference type="ARBA" id="ARBA00001911"/>
    </source>
</evidence>
<dbReference type="Gene3D" id="3.50.50.60">
    <property type="entry name" value="FAD/NAD(P)-binding domain"/>
    <property type="match status" value="2"/>
</dbReference>
<dbReference type="InterPro" id="IPR045892">
    <property type="entry name" value="CrtISO-like"/>
</dbReference>
<dbReference type="EMBL" id="HBEK01022732">
    <property type="protein sequence ID" value="CAD8402475.1"/>
    <property type="molecule type" value="Transcribed_RNA"/>
</dbReference>
<evidence type="ECO:0000256" key="7">
    <source>
        <dbReference type="ARBA" id="ARBA00005855"/>
    </source>
</evidence>
<evidence type="ECO:0000256" key="15">
    <source>
        <dbReference type="ARBA" id="ARBA00022946"/>
    </source>
</evidence>
<comment type="cofactor">
    <cofactor evidence="4">
        <name>FAD</name>
        <dbReference type="ChEBI" id="CHEBI:57692"/>
    </cofactor>
</comment>
<evidence type="ECO:0000256" key="4">
    <source>
        <dbReference type="ARBA" id="ARBA00001974"/>
    </source>
</evidence>
<dbReference type="EC" id="5.2.1.13" evidence="8"/>
<dbReference type="PANTHER" id="PTHR46313:SF3">
    <property type="entry name" value="PROLYCOPENE ISOMERASE, CHLOROPLASTIC"/>
    <property type="match status" value="1"/>
</dbReference>
<dbReference type="NCBIfam" id="TIGR02730">
    <property type="entry name" value="carot_isom"/>
    <property type="match status" value="1"/>
</dbReference>
<comment type="catalytic activity">
    <reaction evidence="1">
        <text>7,7',9,9'-tetra-cis-lycopene = all-trans-lycopene</text>
        <dbReference type="Rhea" id="RHEA:30971"/>
        <dbReference type="ChEBI" id="CHEBI:15948"/>
        <dbReference type="ChEBI" id="CHEBI:62466"/>
        <dbReference type="EC" id="5.2.1.13"/>
    </reaction>
</comment>
<evidence type="ECO:0000256" key="18">
    <source>
        <dbReference type="ARBA" id="ARBA00023235"/>
    </source>
</evidence>
<comment type="pathway">
    <text evidence="6">Carotenoid biosynthesis; lycopene biosynthesis.</text>
</comment>
<keyword evidence="11" id="KW-0934">Plastid</keyword>
<keyword evidence="12" id="KW-0125">Carotenoid biosynthesis</keyword>
<proteinExistence type="inferred from homology"/>
<keyword evidence="14" id="KW-0521">NADP</keyword>
<comment type="cofactor">
    <cofactor evidence="2">
        <name>NAD(+)</name>
        <dbReference type="ChEBI" id="CHEBI:57540"/>
    </cofactor>
</comment>
<evidence type="ECO:0000313" key="20">
    <source>
        <dbReference type="EMBL" id="CAD8402475.1"/>
    </source>
</evidence>
<evidence type="ECO:0000256" key="10">
    <source>
        <dbReference type="ARBA" id="ARBA00022630"/>
    </source>
</evidence>
<dbReference type="InterPro" id="IPR002937">
    <property type="entry name" value="Amino_oxidase"/>
</dbReference>
<dbReference type="GO" id="GO:0016117">
    <property type="term" value="P:carotenoid biosynthetic process"/>
    <property type="evidence" value="ECO:0007669"/>
    <property type="project" value="UniProtKB-KW"/>
</dbReference>
<organism evidence="20">
    <name type="scientific">Rhodosorus marinus</name>
    <dbReference type="NCBI Taxonomy" id="101924"/>
    <lineage>
        <taxon>Eukaryota</taxon>
        <taxon>Rhodophyta</taxon>
        <taxon>Stylonematophyceae</taxon>
        <taxon>Stylonematales</taxon>
        <taxon>Stylonemataceae</taxon>
        <taxon>Rhodosorus</taxon>
    </lineage>
</organism>
<evidence type="ECO:0000256" key="14">
    <source>
        <dbReference type="ARBA" id="ARBA00022857"/>
    </source>
</evidence>
<dbReference type="GO" id="GO:0046608">
    <property type="term" value="F:carotenoid isomerase activity"/>
    <property type="evidence" value="ECO:0007669"/>
    <property type="project" value="InterPro"/>
</dbReference>
<dbReference type="UniPathway" id="UPA00803"/>
<dbReference type="GO" id="GO:0016491">
    <property type="term" value="F:oxidoreductase activity"/>
    <property type="evidence" value="ECO:0007669"/>
    <property type="project" value="InterPro"/>
</dbReference>
<accession>A0A7S0BTZ9</accession>
<dbReference type="SUPFAM" id="SSF51905">
    <property type="entry name" value="FAD/NAD(P)-binding domain"/>
    <property type="match status" value="1"/>
</dbReference>
<evidence type="ECO:0000256" key="5">
    <source>
        <dbReference type="ARBA" id="ARBA00004258"/>
    </source>
</evidence>
<name>A0A7S0BTZ9_9RHOD</name>
<comment type="similarity">
    <text evidence="7">Belongs to the carotenoid/retinoid oxidoreductase family. CrtISO subfamily.</text>
</comment>
<sequence length="514" mass="56830">MGGLVTATQLASKGLKVRVLEKYLIPGGSSGYFKRDGYTFDVGASMIFGLGDEGYTNLLTRALDAVGKKIDTKPDPTIVTYYLPDGLTVPVDRNYDAFMDELRGKFPSSADGLKQFYDTCADVFKCLNEMELLSLEEPRYLLKVFFQKPVNCLKLLWYMFLNAADEAGKTIADPVAKKFVDIECFLISVAGADRTPLINTGMVFADRHYGGANYPIGGVGKISLALAEGLEEYGGKIEYGARVRRILVEDGKAVGVLLANGEELRAPTVISNATRWDTFENLMPKESVPKEESVFRERYRKTASFISLHAGVKRDKLPKDLECHMIILDDYENMENCRDAEGTLFVSVPTVLDSTIAPDNRHIFHIFTASDMDEWEGLSSAEYKEKKEELAAKMLKKVEAAAVPGLTDSVELLEVGTPRTHRRFLGRIDGTYGPVPRRVLRGLSSMPFNKTAVPGLYCVGDSSFPGQGLNAVAFSGFSCAHRVAADVGKEDKLPLLDEPLQYLLGRKRLELFNN</sequence>
<evidence type="ECO:0000256" key="11">
    <source>
        <dbReference type="ARBA" id="ARBA00022640"/>
    </source>
</evidence>
<comment type="subcellular location">
    <subcellularLocation>
        <location evidence="5">Plastid</location>
        <location evidence="5">Chloroplast membrane</location>
        <topology evidence="5">Peripheral membrane protein</topology>
    </subcellularLocation>
</comment>
<dbReference type="GO" id="GO:0031969">
    <property type="term" value="C:chloroplast membrane"/>
    <property type="evidence" value="ECO:0007669"/>
    <property type="project" value="UniProtKB-SubCell"/>
</dbReference>
<dbReference type="AlphaFoldDB" id="A0A7S0BTZ9"/>
<keyword evidence="16" id="KW-0520">NAD</keyword>
<keyword evidence="18" id="KW-0413">Isomerase</keyword>
<dbReference type="Pfam" id="PF01593">
    <property type="entry name" value="Amino_oxidase"/>
    <property type="match status" value="1"/>
</dbReference>
<feature type="domain" description="Amine oxidase" evidence="19">
    <location>
        <begin position="1"/>
        <end position="483"/>
    </location>
</feature>
<keyword evidence="10" id="KW-0285">Flavoprotein</keyword>
<keyword evidence="13" id="KW-0274">FAD</keyword>
<gene>
    <name evidence="20" type="ORF">RMAR0315_LOCUS12480</name>
</gene>
<keyword evidence="9" id="KW-0150">Chloroplast</keyword>
<evidence type="ECO:0000259" key="19">
    <source>
        <dbReference type="Pfam" id="PF01593"/>
    </source>
</evidence>
<reference evidence="20" key="1">
    <citation type="submission" date="2021-01" db="EMBL/GenBank/DDBJ databases">
        <authorList>
            <person name="Corre E."/>
            <person name="Pelletier E."/>
            <person name="Niang G."/>
            <person name="Scheremetjew M."/>
            <person name="Finn R."/>
            <person name="Kale V."/>
            <person name="Holt S."/>
            <person name="Cochrane G."/>
            <person name="Meng A."/>
            <person name="Brown T."/>
            <person name="Cohen L."/>
        </authorList>
    </citation>
    <scope>NUCLEOTIDE SEQUENCE</scope>
    <source>
        <strain evidence="20">UTEX LB 2760</strain>
    </source>
</reference>
<comment type="cofactor">
    <cofactor evidence="3">
        <name>NADP(+)</name>
        <dbReference type="ChEBI" id="CHEBI:58349"/>
    </cofactor>
</comment>
<evidence type="ECO:0000256" key="17">
    <source>
        <dbReference type="ARBA" id="ARBA00023136"/>
    </source>
</evidence>
<evidence type="ECO:0000256" key="13">
    <source>
        <dbReference type="ARBA" id="ARBA00022827"/>
    </source>
</evidence>
<keyword evidence="15" id="KW-0809">Transit peptide</keyword>
<evidence type="ECO:0000256" key="16">
    <source>
        <dbReference type="ARBA" id="ARBA00023027"/>
    </source>
</evidence>
<evidence type="ECO:0000256" key="9">
    <source>
        <dbReference type="ARBA" id="ARBA00022528"/>
    </source>
</evidence>
<evidence type="ECO:0000256" key="8">
    <source>
        <dbReference type="ARBA" id="ARBA00012419"/>
    </source>
</evidence>
<dbReference type="PANTHER" id="PTHR46313">
    <property type="match status" value="1"/>
</dbReference>
<dbReference type="InterPro" id="IPR014101">
    <property type="entry name" value="CrtISO"/>
</dbReference>
<evidence type="ECO:0000256" key="3">
    <source>
        <dbReference type="ARBA" id="ARBA00001937"/>
    </source>
</evidence>